<feature type="transmembrane region" description="Helical" evidence="1">
    <location>
        <begin position="94"/>
        <end position="116"/>
    </location>
</feature>
<organism evidence="2 3">
    <name type="scientific">Epilithonimonas xixisoli</name>
    <dbReference type="NCBI Taxonomy" id="1476462"/>
    <lineage>
        <taxon>Bacteria</taxon>
        <taxon>Pseudomonadati</taxon>
        <taxon>Bacteroidota</taxon>
        <taxon>Flavobacteriia</taxon>
        <taxon>Flavobacteriales</taxon>
        <taxon>Weeksellaceae</taxon>
        <taxon>Chryseobacterium group</taxon>
        <taxon>Epilithonimonas</taxon>
    </lineage>
</organism>
<dbReference type="AlphaFoldDB" id="A0A4R8I4U8"/>
<protein>
    <submittedName>
        <fullName evidence="2">Uncharacterized protein</fullName>
    </submittedName>
</protein>
<name>A0A4R8I4U8_9FLAO</name>
<reference evidence="2 3" key="1">
    <citation type="submission" date="2019-03" db="EMBL/GenBank/DDBJ databases">
        <title>Genomic Encyclopedia of Type Strains, Phase III (KMG-III): the genomes of soil and plant-associated and newly described type strains.</title>
        <authorList>
            <person name="Whitman W."/>
        </authorList>
    </citation>
    <scope>NUCLEOTIDE SEQUENCE [LARGE SCALE GENOMIC DNA]</scope>
    <source>
        <strain evidence="2 3">CGMCC 1.12802</strain>
    </source>
</reference>
<keyword evidence="1" id="KW-1133">Transmembrane helix</keyword>
<evidence type="ECO:0000256" key="1">
    <source>
        <dbReference type="SAM" id="Phobius"/>
    </source>
</evidence>
<feature type="transmembrane region" description="Helical" evidence="1">
    <location>
        <begin position="67"/>
        <end position="88"/>
    </location>
</feature>
<feature type="transmembrane region" description="Helical" evidence="1">
    <location>
        <begin position="35"/>
        <end position="55"/>
    </location>
</feature>
<dbReference type="EMBL" id="SOEO01000003">
    <property type="protein sequence ID" value="TDX83313.1"/>
    <property type="molecule type" value="Genomic_DNA"/>
</dbReference>
<keyword evidence="1" id="KW-0472">Membrane</keyword>
<sequence>MIKNILRSLSACVAGFVLSFAIFLIFFRYGNQADIMVGYLMFMTYAGFLIYSLIVENTLFFIYQKNHWNAFVTTYSMVFIFILFYFFARQNQESDIMLTVITVPIFLLLQAIGYYFQKRKIVAK</sequence>
<keyword evidence="3" id="KW-1185">Reference proteome</keyword>
<keyword evidence="1" id="KW-0812">Transmembrane</keyword>
<accession>A0A4R8I4U8</accession>
<gene>
    <name evidence="2" type="ORF">B0I22_3393</name>
</gene>
<comment type="caution">
    <text evidence="2">The sequence shown here is derived from an EMBL/GenBank/DDBJ whole genome shotgun (WGS) entry which is preliminary data.</text>
</comment>
<evidence type="ECO:0000313" key="3">
    <source>
        <dbReference type="Proteomes" id="UP000295313"/>
    </source>
</evidence>
<dbReference type="Proteomes" id="UP000295313">
    <property type="component" value="Unassembled WGS sequence"/>
</dbReference>
<evidence type="ECO:0000313" key="2">
    <source>
        <dbReference type="EMBL" id="TDX83313.1"/>
    </source>
</evidence>
<feature type="transmembrane region" description="Helical" evidence="1">
    <location>
        <begin position="9"/>
        <end position="29"/>
    </location>
</feature>
<dbReference type="RefSeq" id="WP_133946506.1">
    <property type="nucleotide sequence ID" value="NZ_SOEO01000003.1"/>
</dbReference>
<proteinExistence type="predicted"/>